<keyword evidence="3" id="KW-1185">Reference proteome</keyword>
<evidence type="ECO:0000256" key="1">
    <source>
        <dbReference type="SAM" id="MobiDB-lite"/>
    </source>
</evidence>
<feature type="region of interest" description="Disordered" evidence="1">
    <location>
        <begin position="52"/>
        <end position="85"/>
    </location>
</feature>
<feature type="compositionally biased region" description="Basic and acidic residues" evidence="1">
    <location>
        <begin position="74"/>
        <end position="85"/>
    </location>
</feature>
<dbReference type="Gramene" id="OMP01961">
    <property type="protein sequence ID" value="OMP01961"/>
    <property type="gene ID" value="CCACVL1_02964"/>
</dbReference>
<accession>A0A1R3K4F2</accession>
<gene>
    <name evidence="2" type="ORF">CCACVL1_02964</name>
</gene>
<evidence type="ECO:0000313" key="3">
    <source>
        <dbReference type="Proteomes" id="UP000188268"/>
    </source>
</evidence>
<sequence length="85" mass="10024">MVTHLLNQMKEMQMKRILWQNFLAETPCSQAYRRIPFLALLVRLLQHNADNQQSWMQRTRKDDGKASNEGGALSEERDDKSEGYR</sequence>
<comment type="caution">
    <text evidence="2">The sequence shown here is derived from an EMBL/GenBank/DDBJ whole genome shotgun (WGS) entry which is preliminary data.</text>
</comment>
<name>A0A1R3K4F2_COCAP</name>
<dbReference type="AlphaFoldDB" id="A0A1R3K4F2"/>
<organism evidence="2 3">
    <name type="scientific">Corchorus capsularis</name>
    <name type="common">Jute</name>
    <dbReference type="NCBI Taxonomy" id="210143"/>
    <lineage>
        <taxon>Eukaryota</taxon>
        <taxon>Viridiplantae</taxon>
        <taxon>Streptophyta</taxon>
        <taxon>Embryophyta</taxon>
        <taxon>Tracheophyta</taxon>
        <taxon>Spermatophyta</taxon>
        <taxon>Magnoliopsida</taxon>
        <taxon>eudicotyledons</taxon>
        <taxon>Gunneridae</taxon>
        <taxon>Pentapetalae</taxon>
        <taxon>rosids</taxon>
        <taxon>malvids</taxon>
        <taxon>Malvales</taxon>
        <taxon>Malvaceae</taxon>
        <taxon>Grewioideae</taxon>
        <taxon>Apeibeae</taxon>
        <taxon>Corchorus</taxon>
    </lineage>
</organism>
<dbReference type="Proteomes" id="UP000188268">
    <property type="component" value="Unassembled WGS sequence"/>
</dbReference>
<protein>
    <submittedName>
        <fullName evidence="2">Uncharacterized protein</fullName>
    </submittedName>
</protein>
<evidence type="ECO:0000313" key="2">
    <source>
        <dbReference type="EMBL" id="OMP01961.1"/>
    </source>
</evidence>
<proteinExistence type="predicted"/>
<reference evidence="2 3" key="1">
    <citation type="submission" date="2013-09" db="EMBL/GenBank/DDBJ databases">
        <title>Corchorus capsularis genome sequencing.</title>
        <authorList>
            <person name="Alam M."/>
            <person name="Haque M.S."/>
            <person name="Islam M.S."/>
            <person name="Emdad E.M."/>
            <person name="Islam M.M."/>
            <person name="Ahmed B."/>
            <person name="Halim A."/>
            <person name="Hossen Q.M.M."/>
            <person name="Hossain M.Z."/>
            <person name="Ahmed R."/>
            <person name="Khan M.M."/>
            <person name="Islam R."/>
            <person name="Rashid M.M."/>
            <person name="Khan S.A."/>
            <person name="Rahman M.S."/>
            <person name="Alam M."/>
        </authorList>
    </citation>
    <scope>NUCLEOTIDE SEQUENCE [LARGE SCALE GENOMIC DNA]</scope>
    <source>
        <strain evidence="3">cv. CVL-1</strain>
        <tissue evidence="2">Whole seedling</tissue>
    </source>
</reference>
<dbReference type="EMBL" id="AWWV01006325">
    <property type="protein sequence ID" value="OMP01961.1"/>
    <property type="molecule type" value="Genomic_DNA"/>
</dbReference>